<dbReference type="Pfam" id="PF14516">
    <property type="entry name" value="AAA_35"/>
    <property type="match status" value="1"/>
</dbReference>
<feature type="transmembrane region" description="Helical" evidence="1">
    <location>
        <begin position="469"/>
        <end position="489"/>
    </location>
</feature>
<feature type="transmembrane region" description="Helical" evidence="1">
    <location>
        <begin position="593"/>
        <end position="614"/>
    </location>
</feature>
<feature type="transmembrane region" description="Helical" evidence="1">
    <location>
        <begin position="387"/>
        <end position="411"/>
    </location>
</feature>
<evidence type="ECO:0000256" key="1">
    <source>
        <dbReference type="SAM" id="Phobius"/>
    </source>
</evidence>
<keyword evidence="1" id="KW-0812">Transmembrane</keyword>
<organism evidence="2 3">
    <name type="scientific">Calothrix parasitica NIES-267</name>
    <dbReference type="NCBI Taxonomy" id="1973488"/>
    <lineage>
        <taxon>Bacteria</taxon>
        <taxon>Bacillati</taxon>
        <taxon>Cyanobacteriota</taxon>
        <taxon>Cyanophyceae</taxon>
        <taxon>Nostocales</taxon>
        <taxon>Calotrichaceae</taxon>
        <taxon>Calothrix</taxon>
    </lineage>
</organism>
<dbReference type="InterPro" id="IPR027417">
    <property type="entry name" value="P-loop_NTPase"/>
</dbReference>
<evidence type="ECO:0000313" key="3">
    <source>
        <dbReference type="Proteomes" id="UP000218418"/>
    </source>
</evidence>
<keyword evidence="1" id="KW-0472">Membrane</keyword>
<keyword evidence="1" id="KW-1133">Transmembrane helix</keyword>
<dbReference type="AlphaFoldDB" id="A0A1Z4LJI5"/>
<gene>
    <name evidence="2" type="ORF">NIES267_08570</name>
</gene>
<protein>
    <submittedName>
        <fullName evidence="2">TPR repeat-containing protein</fullName>
    </submittedName>
</protein>
<reference evidence="2 3" key="1">
    <citation type="submission" date="2017-06" db="EMBL/GenBank/DDBJ databases">
        <title>Genome sequencing of cyanobaciteial culture collection at National Institute for Environmental Studies (NIES).</title>
        <authorList>
            <person name="Hirose Y."/>
            <person name="Shimura Y."/>
            <person name="Fujisawa T."/>
            <person name="Nakamura Y."/>
            <person name="Kawachi M."/>
        </authorList>
    </citation>
    <scope>NUCLEOTIDE SEQUENCE [LARGE SCALE GENOMIC DNA]</scope>
    <source>
        <strain evidence="2 3">NIES-267</strain>
    </source>
</reference>
<dbReference type="SUPFAM" id="SSF52540">
    <property type="entry name" value="P-loop containing nucleoside triphosphate hydrolases"/>
    <property type="match status" value="1"/>
</dbReference>
<dbReference type="Proteomes" id="UP000218418">
    <property type="component" value="Chromosome"/>
</dbReference>
<sequence length="705" mass="82241">MKERLTYTYKYQGGSLSANDPTYVKREADEQLYSSLKAGEFCYVLNSRQMGKSSLRVRTMKRLQANNIACAAIDLTATGSQVTSEQWYKGIAYRLFRNFGRSIQVDWKQWWKERDFLSGVQRLSEIIDEVLLESISDNIVIFIDEIDSVISLDFPTDDFFAFIRSCYNQRADNPKYNRLTFCLLGVATPSTLIEDKRRTPFNIGQAIELKGFKLESAKLSLIKGLVDKVDNPEKVLAEVLSWTGGQPFLTQKLCQLIVENGNQNSDITELVKTNIIDNWEARDEPEHLKTIRDRLLHDKQRSVILLEIYQKIYSEGEIETTNSYEEVELRLSGLVVKQQSKLKVANLIYQEIFNQSWIDKQLNSFWFFQQEWQELDVESRLPISTTYLAKLLGCCLILLIICGISLASAYYLSGSEIWIKKFGEYGSLLKFIRSTFVITTYYYMIGIVWRKEFLEILQGKSKSAKRCRYVWIFHSAFVLAILLNQIFIVAPQQLQAEYLNQQEIFRDYYLPYILFFPYTFILHILVAVPFGIVSIYTAFQDYNQSLKITTALNYRLKTIEKNINLFEHNKDSIIAIINQNFTKYSWLFIKNIVTYKSILIIIEILRLFEVNYGFKTMLSSGQRWTIFTYFLTFICCFFIIIWNLSHYQQVLTNTSYCLSKLQADTSKFEDENNVFQVVKKIITCQFDVYLIVALVILNILNLFAG</sequence>
<proteinExistence type="predicted"/>
<name>A0A1Z4LJI5_9CYAN</name>
<feature type="transmembrane region" description="Helical" evidence="1">
    <location>
        <begin position="431"/>
        <end position="449"/>
    </location>
</feature>
<feature type="transmembrane region" description="Helical" evidence="1">
    <location>
        <begin position="626"/>
        <end position="644"/>
    </location>
</feature>
<keyword evidence="3" id="KW-1185">Reference proteome</keyword>
<dbReference type="EMBL" id="AP018227">
    <property type="protein sequence ID" value="BAY81381.1"/>
    <property type="molecule type" value="Genomic_DNA"/>
</dbReference>
<accession>A0A1Z4LJI5</accession>
<dbReference type="Gene3D" id="3.40.50.300">
    <property type="entry name" value="P-loop containing nucleotide triphosphate hydrolases"/>
    <property type="match status" value="1"/>
</dbReference>
<feature type="transmembrane region" description="Helical" evidence="1">
    <location>
        <begin position="509"/>
        <end position="539"/>
    </location>
</feature>
<feature type="transmembrane region" description="Helical" evidence="1">
    <location>
        <begin position="686"/>
        <end position="704"/>
    </location>
</feature>
<dbReference type="OrthoDB" id="580957at2"/>
<evidence type="ECO:0000313" key="2">
    <source>
        <dbReference type="EMBL" id="BAY81381.1"/>
    </source>
</evidence>